<dbReference type="PANTHER" id="PTHR45812:SF1">
    <property type="entry name" value="DNA POLYMERASE ZETA CATALYTIC SUBUNIT"/>
    <property type="match status" value="1"/>
</dbReference>
<dbReference type="GO" id="GO:0000166">
    <property type="term" value="F:nucleotide binding"/>
    <property type="evidence" value="ECO:0007669"/>
    <property type="project" value="InterPro"/>
</dbReference>
<dbReference type="GO" id="GO:0016035">
    <property type="term" value="C:zeta DNA polymerase complex"/>
    <property type="evidence" value="ECO:0007669"/>
    <property type="project" value="InterPro"/>
</dbReference>
<dbReference type="GO" id="GO:0000724">
    <property type="term" value="P:double-strand break repair via homologous recombination"/>
    <property type="evidence" value="ECO:0007669"/>
    <property type="project" value="TreeGrafter"/>
</dbReference>
<evidence type="ECO:0000313" key="10">
    <source>
        <dbReference type="EMBL" id="CAD2220779.1"/>
    </source>
</evidence>
<dbReference type="Gene3D" id="3.90.1600.10">
    <property type="entry name" value="Palm domain of DNA polymerase"/>
    <property type="match status" value="1"/>
</dbReference>
<feature type="domain" description="DNA-directed DNA polymerase family B multifunctional" evidence="8">
    <location>
        <begin position="5"/>
        <end position="459"/>
    </location>
</feature>
<keyword evidence="5" id="KW-0239">DNA-directed DNA polymerase</keyword>
<dbReference type="Pfam" id="PF14260">
    <property type="entry name" value="zf-C4pol"/>
    <property type="match status" value="1"/>
</dbReference>
<protein>
    <recommendedName>
        <fullName evidence="2">DNA-directed DNA polymerase</fullName>
        <ecNumber evidence="2">2.7.7.7</ecNumber>
    </recommendedName>
</protein>
<proteinExistence type="inferred from homology"/>
<keyword evidence="10" id="KW-0862">Zinc</keyword>
<dbReference type="EC" id="2.7.7.7" evidence="2"/>
<dbReference type="SUPFAM" id="SSF56672">
    <property type="entry name" value="DNA/RNA polymerases"/>
    <property type="match status" value="1"/>
</dbReference>
<evidence type="ECO:0000256" key="4">
    <source>
        <dbReference type="ARBA" id="ARBA00022695"/>
    </source>
</evidence>
<dbReference type="InterPro" id="IPR030559">
    <property type="entry name" value="PolZ_Rev3"/>
</dbReference>
<feature type="domain" description="C4-type zinc-finger of DNA polymerase delta" evidence="9">
    <location>
        <begin position="623"/>
        <end position="702"/>
    </location>
</feature>
<dbReference type="Pfam" id="PF00136">
    <property type="entry name" value="DNA_pol_B"/>
    <property type="match status" value="1"/>
</dbReference>
<dbReference type="InterPro" id="IPR043502">
    <property type="entry name" value="DNA/RNA_pol_sf"/>
</dbReference>
<evidence type="ECO:0000259" key="9">
    <source>
        <dbReference type="Pfam" id="PF14260"/>
    </source>
</evidence>
<keyword evidence="10" id="KW-0479">Metal-binding</keyword>
<dbReference type="AlphaFoldDB" id="A0A7G2CMZ4"/>
<evidence type="ECO:0000256" key="7">
    <source>
        <dbReference type="SAM" id="MobiDB-lite"/>
    </source>
</evidence>
<accession>A0A7G2CMZ4</accession>
<dbReference type="GO" id="GO:0005634">
    <property type="term" value="C:nucleus"/>
    <property type="evidence" value="ECO:0007669"/>
    <property type="project" value="TreeGrafter"/>
</dbReference>
<dbReference type="PRINTS" id="PR00106">
    <property type="entry name" value="DNAPOLB"/>
</dbReference>
<evidence type="ECO:0000313" key="11">
    <source>
        <dbReference type="Proteomes" id="UP000515908"/>
    </source>
</evidence>
<dbReference type="GO" id="GO:0008270">
    <property type="term" value="F:zinc ion binding"/>
    <property type="evidence" value="ECO:0007669"/>
    <property type="project" value="UniProtKB-KW"/>
</dbReference>
<dbReference type="VEuPathDB" id="TriTrypDB:ADEAN_000830200"/>
<comment type="similarity">
    <text evidence="1">Belongs to the DNA polymerase type-B family.</text>
</comment>
<dbReference type="InterPro" id="IPR006172">
    <property type="entry name" value="DNA-dir_DNA_pol_B"/>
</dbReference>
<dbReference type="PROSITE" id="PS00116">
    <property type="entry name" value="DNA_POLYMERASE_B"/>
    <property type="match status" value="1"/>
</dbReference>
<dbReference type="InterPro" id="IPR017964">
    <property type="entry name" value="DNA-dir_DNA_pol_B_CS"/>
</dbReference>
<comment type="catalytic activity">
    <reaction evidence="6">
        <text>DNA(n) + a 2'-deoxyribonucleoside 5'-triphosphate = DNA(n+1) + diphosphate</text>
        <dbReference type="Rhea" id="RHEA:22508"/>
        <dbReference type="Rhea" id="RHEA-COMP:17339"/>
        <dbReference type="Rhea" id="RHEA-COMP:17340"/>
        <dbReference type="ChEBI" id="CHEBI:33019"/>
        <dbReference type="ChEBI" id="CHEBI:61560"/>
        <dbReference type="ChEBI" id="CHEBI:173112"/>
        <dbReference type="EC" id="2.7.7.7"/>
    </reaction>
</comment>
<dbReference type="OrthoDB" id="2414538at2759"/>
<dbReference type="GO" id="GO:0003677">
    <property type="term" value="F:DNA binding"/>
    <property type="evidence" value="ECO:0007669"/>
    <property type="project" value="InterPro"/>
</dbReference>
<dbReference type="PANTHER" id="PTHR45812">
    <property type="entry name" value="DNA POLYMERASE ZETA CATALYTIC SUBUNIT"/>
    <property type="match status" value="1"/>
</dbReference>
<dbReference type="Proteomes" id="UP000515908">
    <property type="component" value="Chromosome 18"/>
</dbReference>
<dbReference type="GO" id="GO:0003887">
    <property type="term" value="F:DNA-directed DNA polymerase activity"/>
    <property type="evidence" value="ECO:0007669"/>
    <property type="project" value="UniProtKB-KW"/>
</dbReference>
<dbReference type="InterPro" id="IPR042087">
    <property type="entry name" value="DNA_pol_B_thumb"/>
</dbReference>
<keyword evidence="11" id="KW-1185">Reference proteome</keyword>
<evidence type="ECO:0000256" key="2">
    <source>
        <dbReference type="ARBA" id="ARBA00012417"/>
    </source>
</evidence>
<keyword evidence="4" id="KW-0548">Nucleotidyltransferase</keyword>
<dbReference type="Gene3D" id="1.10.132.60">
    <property type="entry name" value="DNA polymerase family B, C-terminal domain"/>
    <property type="match status" value="1"/>
</dbReference>
<organism evidence="10 11">
    <name type="scientific">Angomonas deanei</name>
    <dbReference type="NCBI Taxonomy" id="59799"/>
    <lineage>
        <taxon>Eukaryota</taxon>
        <taxon>Discoba</taxon>
        <taxon>Euglenozoa</taxon>
        <taxon>Kinetoplastea</taxon>
        <taxon>Metakinetoplastina</taxon>
        <taxon>Trypanosomatida</taxon>
        <taxon>Trypanosomatidae</taxon>
        <taxon>Strigomonadinae</taxon>
        <taxon>Angomonas</taxon>
    </lineage>
</organism>
<reference evidence="10 11" key="1">
    <citation type="submission" date="2020-08" db="EMBL/GenBank/DDBJ databases">
        <authorList>
            <person name="Newling K."/>
            <person name="Davey J."/>
            <person name="Forrester S."/>
        </authorList>
    </citation>
    <scope>NUCLEOTIDE SEQUENCE [LARGE SCALE GENOMIC DNA]</scope>
    <source>
        <strain evidence="11">Crithidia deanei Carvalho (ATCC PRA-265)</strain>
    </source>
</reference>
<keyword evidence="3" id="KW-0808">Transferase</keyword>
<evidence type="ECO:0000259" key="8">
    <source>
        <dbReference type="Pfam" id="PF00136"/>
    </source>
</evidence>
<dbReference type="EMBL" id="LR877162">
    <property type="protein sequence ID" value="CAD2220779.1"/>
    <property type="molecule type" value="Genomic_DNA"/>
</dbReference>
<dbReference type="InterPro" id="IPR006134">
    <property type="entry name" value="DNA-dir_DNA_pol_B_multi_dom"/>
</dbReference>
<sequence>MLVQDVHRRGHQFRVETTFHRLTAPLDYILYSPSIEEVHRQPRIQTEPLILAPKAGYYQEDPVVVLDFRSLYPSVTIAYNLCYSTCLGVLREGGSLEGRLGVDLRYKTDLPALQREDVLFSPSGAMFVPASCREGLLPRLLRLVLDTRFEVQAALEHVAGPAGDTEAQVQLKARQFALKMLANTAYGYTAASFTGRMPCVDLAEAIVSLGRLTLERAIRQIEDTPAWGAEVLYGDTDSIFVLLKGRSRAEAFVMGETIAAAITAANPSPVRLQFEKVLQPTLLLVKKRYAGYMWTSPQQTTPTFLAKGIETVRRDQCAATAKVARRLLVSLFDGADPRTLHGLYTKEVSKFQRGVCDPYECIFRRAVKLQRYAGKDVSHLPLGAHLALQEMQKDMARTPYWGERLPYVVARSLHSDRLKDRVVHPERLLEVSCEGEKGWSIDAEYYITKHLNAAVDRLLLGVHLSASRWFREMPRRYHNSALLRVSDFRRVERRRIKSREEKGLPGSTISERTITPLSREEPSTVAHKRSRPSTDELDVISIDSSVEEIQRDSTIVCSDNSEVGSPPVRARTLDGYYQHLQCVVCGAGMMNPREQNRRITSYMHGGDAHRPATGEAAPLHTLPPTCEACWSDPQRLLLHVMAGYHLLGRRLAALRRVCQSCIGGTMDIEDCAVAAVSPHIVQAKVRETDLTCTSTDCELNFEKTRVTELYIQYELWGWFLRQYFW</sequence>
<dbReference type="Gene3D" id="1.10.287.690">
    <property type="entry name" value="Helix hairpin bin"/>
    <property type="match status" value="1"/>
</dbReference>
<feature type="region of interest" description="Disordered" evidence="7">
    <location>
        <begin position="499"/>
        <end position="534"/>
    </location>
</feature>
<feature type="compositionally biased region" description="Polar residues" evidence="7">
    <location>
        <begin position="507"/>
        <end position="516"/>
    </location>
</feature>
<gene>
    <name evidence="10" type="ORF">ADEAN_000830200</name>
</gene>
<keyword evidence="10" id="KW-0863">Zinc-finger</keyword>
<evidence type="ECO:0000256" key="1">
    <source>
        <dbReference type="ARBA" id="ARBA00005755"/>
    </source>
</evidence>
<dbReference type="GO" id="GO:0042276">
    <property type="term" value="P:error-prone translesion synthesis"/>
    <property type="evidence" value="ECO:0007669"/>
    <property type="project" value="TreeGrafter"/>
</dbReference>
<dbReference type="InterPro" id="IPR025687">
    <property type="entry name" value="Znf-C4pol"/>
</dbReference>
<evidence type="ECO:0000256" key="6">
    <source>
        <dbReference type="ARBA" id="ARBA00049244"/>
    </source>
</evidence>
<evidence type="ECO:0000256" key="5">
    <source>
        <dbReference type="ARBA" id="ARBA00022932"/>
    </source>
</evidence>
<dbReference type="InterPro" id="IPR023211">
    <property type="entry name" value="DNA_pol_palm_dom_sf"/>
</dbReference>
<evidence type="ECO:0000256" key="3">
    <source>
        <dbReference type="ARBA" id="ARBA00022679"/>
    </source>
</evidence>
<name>A0A7G2CMZ4_9TRYP</name>